<gene>
    <name evidence="1" type="ORF">SAMN05216189_105326</name>
    <name evidence="2" type="ORF">SAMN06295949_15012</name>
</gene>
<accession>A0A239NL16</accession>
<reference evidence="1 4" key="1">
    <citation type="submission" date="2016-10" db="EMBL/GenBank/DDBJ databases">
        <authorList>
            <person name="de Groot N.N."/>
        </authorList>
    </citation>
    <scope>NUCLEOTIDE SEQUENCE [LARGE SCALE GENOMIC DNA]</scope>
    <source>
        <strain evidence="1 4">CCM 7361</strain>
    </source>
</reference>
<evidence type="ECO:0000313" key="1">
    <source>
        <dbReference type="EMBL" id="SDK82293.1"/>
    </source>
</evidence>
<keyword evidence="3" id="KW-1185">Reference proteome</keyword>
<dbReference type="EMBL" id="FZPC01000050">
    <property type="protein sequence ID" value="SNT55048.1"/>
    <property type="molecule type" value="Genomic_DNA"/>
</dbReference>
<dbReference type="Proteomes" id="UP000199693">
    <property type="component" value="Unassembled WGS sequence"/>
</dbReference>
<name>A0A239NL16_9PSED</name>
<reference evidence="2 3" key="2">
    <citation type="submission" date="2017-06" db="EMBL/GenBank/DDBJ databases">
        <authorList>
            <person name="Varghese N."/>
            <person name="Submissions S."/>
        </authorList>
    </citation>
    <scope>NUCLEOTIDE SEQUENCE [LARGE SCALE GENOMIC DNA]</scope>
    <source>
        <strain evidence="2 3">RLD-1</strain>
    </source>
</reference>
<evidence type="ECO:0000313" key="3">
    <source>
        <dbReference type="Proteomes" id="UP000198309"/>
    </source>
</evidence>
<proteinExistence type="predicted"/>
<dbReference type="EMBL" id="FNEC01000053">
    <property type="protein sequence ID" value="SDK82293.1"/>
    <property type="molecule type" value="Genomic_DNA"/>
</dbReference>
<evidence type="ECO:0000313" key="2">
    <source>
        <dbReference type="EMBL" id="SNT55048.1"/>
    </source>
</evidence>
<organism evidence="1 4">
    <name type="scientific">Pseudomonas delhiensis</name>
    <dbReference type="NCBI Taxonomy" id="366289"/>
    <lineage>
        <taxon>Bacteria</taxon>
        <taxon>Pseudomonadati</taxon>
        <taxon>Pseudomonadota</taxon>
        <taxon>Gammaproteobacteria</taxon>
        <taxon>Pseudomonadales</taxon>
        <taxon>Pseudomonadaceae</taxon>
        <taxon>Pseudomonas</taxon>
    </lineage>
</organism>
<evidence type="ECO:0000313" key="4">
    <source>
        <dbReference type="Proteomes" id="UP000199693"/>
    </source>
</evidence>
<sequence>MYGPIIQKHRSVPLRLHALMDFSMHAYLPHMCSPLAHIHVAPFQCRHFRRTHPREEREFEVRRIDRQQSVKRLVHGANDQLGLIPLEWINQALLQLWPGYPCEWVAVNVPIRNGRLEDRRALIDCVPSHARRRPISSRNDPADFARLDGVKAPGGEMRHPVPIQGGLVVSASAINDFPAIQPGLRILAERGGFVIEGVGGRREELGVFVVIQYAELDELFYLSS</sequence>
<dbReference type="AlphaFoldDB" id="A0A239NL16"/>
<protein>
    <submittedName>
        <fullName evidence="1">Uncharacterized protein</fullName>
    </submittedName>
</protein>
<dbReference type="Proteomes" id="UP000198309">
    <property type="component" value="Unassembled WGS sequence"/>
</dbReference>